<keyword evidence="5 7" id="KW-0067">ATP-binding</keyword>
<evidence type="ECO:0000256" key="7">
    <source>
        <dbReference type="HAMAP-Rule" id="MF_01161"/>
    </source>
</evidence>
<feature type="region of interest" description="Disordered" evidence="8">
    <location>
        <begin position="205"/>
        <end position="229"/>
    </location>
</feature>
<keyword evidence="4 7" id="KW-0547">Nucleotide-binding</keyword>
<accession>A0ABU8ZM14</accession>
<evidence type="ECO:0000256" key="4">
    <source>
        <dbReference type="ARBA" id="ARBA00022741"/>
    </source>
</evidence>
<evidence type="ECO:0000313" key="11">
    <source>
        <dbReference type="EMBL" id="MEK0306281.1"/>
    </source>
</evidence>
<dbReference type="EC" id="6.3.4.19" evidence="7"/>
<comment type="caution">
    <text evidence="11">The sequence shown here is derived from an EMBL/GenBank/DDBJ whole genome shotgun (WGS) entry which is preliminary data.</text>
</comment>
<dbReference type="EMBL" id="JBANBB010000001">
    <property type="protein sequence ID" value="MEK0306281.1"/>
    <property type="molecule type" value="Genomic_DNA"/>
</dbReference>
<dbReference type="Pfam" id="PF01171">
    <property type="entry name" value="ATP_bind_3"/>
    <property type="match status" value="1"/>
</dbReference>
<dbReference type="InterPro" id="IPR011063">
    <property type="entry name" value="TilS/TtcA_N"/>
</dbReference>
<feature type="domain" description="tRNA(Ile)-lysidine/2-thiocytidine synthase N-terminal" evidence="9">
    <location>
        <begin position="45"/>
        <end position="215"/>
    </location>
</feature>
<dbReference type="InterPro" id="IPR012795">
    <property type="entry name" value="tRNA_Ile_lys_synt_N"/>
</dbReference>
<organism evidence="11 12">
    <name type="scientific">Bifidobacterium favimelis</name>
    <dbReference type="NCBI Taxonomy" id="3122979"/>
    <lineage>
        <taxon>Bacteria</taxon>
        <taxon>Bacillati</taxon>
        <taxon>Actinomycetota</taxon>
        <taxon>Actinomycetes</taxon>
        <taxon>Bifidobacteriales</taxon>
        <taxon>Bifidobacteriaceae</taxon>
        <taxon>Bifidobacterium</taxon>
    </lineage>
</organism>
<dbReference type="HAMAP" id="MF_01161">
    <property type="entry name" value="tRNA_Ile_lys_synt"/>
    <property type="match status" value="1"/>
</dbReference>
<proteinExistence type="inferred from homology"/>
<comment type="subcellular location">
    <subcellularLocation>
        <location evidence="7">Cytoplasm</location>
    </subcellularLocation>
</comment>
<sequence length="369" mass="39761">MAYSSEMKKAVGLAGACLDSVGLGRQSDRFGRHGRHLPAPDAPLVLVACSGGRDSLALASVAAIVCGMRGIRCGAVLVDHGLFEGSDRVAARAADQCRNLGLDPVVTRRVEVARTGAGLESDARDARYRVLTEVARASGAQALLLAHTRDDQAETVLIGLIRSQGLEAITGMEPVSARCGVRLLRPILGLSRQETTRICRQQGLQWWDDPTNGDDRDRDSPLPPDYPLRSRIRHDLLPALTSFAGRDMAARLAAGSALARRDEDYLRIQSEALRESSSRSPSPEESRQGVLAVLDAARLSQGHPALRMRVIAEQLNRFGLEAKASRVAAVDALVSDWHGQGAVDFPSRHSVIRKGQVILICNDGDHANR</sequence>
<evidence type="ECO:0000259" key="9">
    <source>
        <dbReference type="Pfam" id="PF01171"/>
    </source>
</evidence>
<dbReference type="InterPro" id="IPR014729">
    <property type="entry name" value="Rossmann-like_a/b/a_fold"/>
</dbReference>
<dbReference type="SUPFAM" id="SSF52402">
    <property type="entry name" value="Adenine nucleotide alpha hydrolases-like"/>
    <property type="match status" value="1"/>
</dbReference>
<keyword evidence="12" id="KW-1185">Reference proteome</keyword>
<comment type="domain">
    <text evidence="7">The N-terminal region contains the highly conserved SGGXDS motif, predicted to be a P-loop motif involved in ATP binding.</text>
</comment>
<dbReference type="RefSeq" id="WP_340468798.1">
    <property type="nucleotide sequence ID" value="NZ_JBANBB010000001.1"/>
</dbReference>
<dbReference type="CDD" id="cd01992">
    <property type="entry name" value="TilS_N"/>
    <property type="match status" value="1"/>
</dbReference>
<feature type="domain" description="tRNA(Ile)-lysidine synthase substrate-binding" evidence="10">
    <location>
        <begin position="294"/>
        <end position="351"/>
    </location>
</feature>
<dbReference type="InterPro" id="IPR012094">
    <property type="entry name" value="tRNA_Ile_lys_synt"/>
</dbReference>
<evidence type="ECO:0000256" key="3">
    <source>
        <dbReference type="ARBA" id="ARBA00022694"/>
    </source>
</evidence>
<evidence type="ECO:0000256" key="2">
    <source>
        <dbReference type="ARBA" id="ARBA00022598"/>
    </source>
</evidence>
<dbReference type="PANTHER" id="PTHR43033">
    <property type="entry name" value="TRNA(ILE)-LYSIDINE SYNTHASE-RELATED"/>
    <property type="match status" value="1"/>
</dbReference>
<evidence type="ECO:0000313" key="12">
    <source>
        <dbReference type="Proteomes" id="UP001373159"/>
    </source>
</evidence>
<protein>
    <recommendedName>
        <fullName evidence="7">tRNA(Ile)-lysidine synthase</fullName>
        <ecNumber evidence="7">6.3.4.19</ecNumber>
    </recommendedName>
    <alternativeName>
        <fullName evidence="7">tRNA(Ile)-2-lysyl-cytidine synthase</fullName>
    </alternativeName>
    <alternativeName>
        <fullName evidence="7">tRNA(Ile)-lysidine synthetase</fullName>
    </alternativeName>
</protein>
<keyword evidence="1 7" id="KW-0963">Cytoplasm</keyword>
<evidence type="ECO:0000256" key="8">
    <source>
        <dbReference type="SAM" id="MobiDB-lite"/>
    </source>
</evidence>
<comment type="function">
    <text evidence="7">Ligates lysine onto the cytidine present at position 34 of the AUA codon-specific tRNA(Ile) that contains the anticodon CAU, in an ATP-dependent manner. Cytidine is converted to lysidine, thus changing the amino acid specificity of the tRNA from methionine to isoleucine.</text>
</comment>
<dbReference type="NCBIfam" id="TIGR02432">
    <property type="entry name" value="lysidine_TilS_N"/>
    <property type="match status" value="1"/>
</dbReference>
<dbReference type="Proteomes" id="UP001373159">
    <property type="component" value="Unassembled WGS sequence"/>
</dbReference>
<gene>
    <name evidence="7 11" type="primary">tilS</name>
    <name evidence="11" type="ORF">V8P97_02190</name>
</gene>
<evidence type="ECO:0000259" key="10">
    <source>
        <dbReference type="Pfam" id="PF09179"/>
    </source>
</evidence>
<name>A0ABU8ZM14_9BIFI</name>
<dbReference type="SUPFAM" id="SSF82829">
    <property type="entry name" value="MesJ substrate recognition domain-like"/>
    <property type="match status" value="1"/>
</dbReference>
<comment type="similarity">
    <text evidence="7">Belongs to the tRNA(Ile)-lysidine synthase family.</text>
</comment>
<comment type="catalytic activity">
    <reaction evidence="6 7">
        <text>cytidine(34) in tRNA(Ile2) + L-lysine + ATP = lysidine(34) in tRNA(Ile2) + AMP + diphosphate + H(+)</text>
        <dbReference type="Rhea" id="RHEA:43744"/>
        <dbReference type="Rhea" id="RHEA-COMP:10625"/>
        <dbReference type="Rhea" id="RHEA-COMP:10670"/>
        <dbReference type="ChEBI" id="CHEBI:15378"/>
        <dbReference type="ChEBI" id="CHEBI:30616"/>
        <dbReference type="ChEBI" id="CHEBI:32551"/>
        <dbReference type="ChEBI" id="CHEBI:33019"/>
        <dbReference type="ChEBI" id="CHEBI:82748"/>
        <dbReference type="ChEBI" id="CHEBI:83665"/>
        <dbReference type="ChEBI" id="CHEBI:456215"/>
        <dbReference type="EC" id="6.3.4.19"/>
    </reaction>
</comment>
<keyword evidence="2 7" id="KW-0436">Ligase</keyword>
<evidence type="ECO:0000256" key="6">
    <source>
        <dbReference type="ARBA" id="ARBA00048539"/>
    </source>
</evidence>
<feature type="binding site" evidence="7">
    <location>
        <begin position="50"/>
        <end position="55"/>
    </location>
    <ligand>
        <name>ATP</name>
        <dbReference type="ChEBI" id="CHEBI:30616"/>
    </ligand>
</feature>
<reference evidence="11 12" key="1">
    <citation type="submission" date="2024-02" db="EMBL/GenBank/DDBJ databases">
        <title>Bifidobacterium honeyensis sp. nov., isolated from the comb honey.</title>
        <authorList>
            <person name="Liu W."/>
            <person name="Li Y."/>
        </authorList>
    </citation>
    <scope>NUCLEOTIDE SEQUENCE [LARGE SCALE GENOMIC DNA]</scope>
    <source>
        <strain evidence="11 12">IMAU50988</strain>
    </source>
</reference>
<dbReference type="GO" id="GO:0032267">
    <property type="term" value="F:tRNA(Ile)-lysidine synthase activity"/>
    <property type="evidence" value="ECO:0007669"/>
    <property type="project" value="UniProtKB-EC"/>
</dbReference>
<dbReference type="Gene3D" id="3.40.50.620">
    <property type="entry name" value="HUPs"/>
    <property type="match status" value="1"/>
</dbReference>
<dbReference type="Pfam" id="PF09179">
    <property type="entry name" value="TilS"/>
    <property type="match status" value="1"/>
</dbReference>
<evidence type="ECO:0000256" key="5">
    <source>
        <dbReference type="ARBA" id="ARBA00022840"/>
    </source>
</evidence>
<dbReference type="InterPro" id="IPR015262">
    <property type="entry name" value="tRNA_Ile_lys_synt_subst-bd"/>
</dbReference>
<dbReference type="PANTHER" id="PTHR43033:SF1">
    <property type="entry name" value="TRNA(ILE)-LYSIDINE SYNTHASE-RELATED"/>
    <property type="match status" value="1"/>
</dbReference>
<keyword evidence="3 7" id="KW-0819">tRNA processing</keyword>
<evidence type="ECO:0000256" key="1">
    <source>
        <dbReference type="ARBA" id="ARBA00022490"/>
    </source>
</evidence>